<proteinExistence type="predicted"/>
<dbReference type="AlphaFoldDB" id="A0A0V8J447"/>
<dbReference type="InterPro" id="IPR058725">
    <property type="entry name" value="YczF"/>
</dbReference>
<dbReference type="Pfam" id="PF26310">
    <property type="entry name" value="YczF"/>
    <property type="match status" value="1"/>
</dbReference>
<keyword evidence="1" id="KW-0812">Transmembrane</keyword>
<accession>A0A0V8J447</accession>
<sequence>MGGDHVMKIFLITFFMYCFLTVFSYVLDLVQGYSARTAYMIELSPFKVMELVEITVAVILIALFFLQSVFQLFTKKRSPK</sequence>
<name>A0A0V8J447_9BACL</name>
<evidence type="ECO:0000313" key="2">
    <source>
        <dbReference type="EMBL" id="KSU81938.1"/>
    </source>
</evidence>
<dbReference type="Proteomes" id="UP000054099">
    <property type="component" value="Unassembled WGS sequence"/>
</dbReference>
<dbReference type="EMBL" id="LNQN01000005">
    <property type="protein sequence ID" value="KSU81938.1"/>
    <property type="molecule type" value="Genomic_DNA"/>
</dbReference>
<keyword evidence="1" id="KW-1133">Transmembrane helix</keyword>
<reference evidence="2 3" key="1">
    <citation type="journal article" date="2014" name="Antonie Van Leeuwenhoek">
        <title>Fictibacillus enclensis sp. nov., isolated from marine sediment.</title>
        <authorList>
            <person name="Dastager S.G."/>
            <person name="Mawlankar R."/>
            <person name="Srinivasan K."/>
            <person name="Tang S.K."/>
            <person name="Lee J.C."/>
            <person name="Ramana V.V."/>
            <person name="Shouche Y.S."/>
        </authorList>
    </citation>
    <scope>NUCLEOTIDE SEQUENCE [LARGE SCALE GENOMIC DNA]</scope>
    <source>
        <strain evidence="2 3">NIO-1003</strain>
    </source>
</reference>
<keyword evidence="1" id="KW-0472">Membrane</keyword>
<feature type="transmembrane region" description="Helical" evidence="1">
    <location>
        <begin position="51"/>
        <end position="73"/>
    </location>
</feature>
<gene>
    <name evidence="2" type="ORF">AS030_16775</name>
</gene>
<evidence type="ECO:0000313" key="3">
    <source>
        <dbReference type="Proteomes" id="UP000054099"/>
    </source>
</evidence>
<keyword evidence="3" id="KW-1185">Reference proteome</keyword>
<feature type="transmembrane region" description="Helical" evidence="1">
    <location>
        <begin position="6"/>
        <end position="30"/>
    </location>
</feature>
<evidence type="ECO:0000256" key="1">
    <source>
        <dbReference type="SAM" id="Phobius"/>
    </source>
</evidence>
<organism evidence="2 3">
    <name type="scientific">Fictibacillus enclensis</name>
    <dbReference type="NCBI Taxonomy" id="1017270"/>
    <lineage>
        <taxon>Bacteria</taxon>
        <taxon>Bacillati</taxon>
        <taxon>Bacillota</taxon>
        <taxon>Bacilli</taxon>
        <taxon>Bacillales</taxon>
        <taxon>Fictibacillaceae</taxon>
        <taxon>Fictibacillus</taxon>
    </lineage>
</organism>
<comment type="caution">
    <text evidence="2">The sequence shown here is derived from an EMBL/GenBank/DDBJ whole genome shotgun (WGS) entry which is preliminary data.</text>
</comment>
<protein>
    <submittedName>
        <fullName evidence="2">Uncharacterized protein</fullName>
    </submittedName>
</protein>